<dbReference type="GO" id="GO:0016874">
    <property type="term" value="F:ligase activity"/>
    <property type="evidence" value="ECO:0007669"/>
    <property type="project" value="UniProtKB-KW"/>
</dbReference>
<keyword evidence="2" id="KW-0597">Phosphoprotein</keyword>
<dbReference type="PROSITE" id="PS00455">
    <property type="entry name" value="AMP_BINDING"/>
    <property type="match status" value="1"/>
</dbReference>
<keyword evidence="5" id="KW-0812">Transmembrane</keyword>
<dbReference type="Gene3D" id="3.40.50.720">
    <property type="entry name" value="NAD(P)-binding Rossmann-like Domain"/>
    <property type="match status" value="1"/>
</dbReference>
<dbReference type="SUPFAM" id="SSF51735">
    <property type="entry name" value="NAD(P)-binding Rossmann-fold domains"/>
    <property type="match status" value="1"/>
</dbReference>
<dbReference type="Gene3D" id="2.30.38.10">
    <property type="entry name" value="Luciferase, Domain 3"/>
    <property type="match status" value="1"/>
</dbReference>
<evidence type="ECO:0000313" key="7">
    <source>
        <dbReference type="EMBL" id="EQL00224.1"/>
    </source>
</evidence>
<dbReference type="InterPro" id="IPR010080">
    <property type="entry name" value="Thioester_reductase-like_dom"/>
</dbReference>
<dbReference type="eggNOG" id="KOG1178">
    <property type="taxonomic scope" value="Eukaryota"/>
</dbReference>
<dbReference type="Gene3D" id="3.40.50.980">
    <property type="match status" value="2"/>
</dbReference>
<dbReference type="InterPro" id="IPR009081">
    <property type="entry name" value="PP-bd_ACP"/>
</dbReference>
<dbReference type="HOGENOM" id="CLU_000022_2_17_1"/>
<feature type="domain" description="Carrier" evidence="6">
    <location>
        <begin position="531"/>
        <end position="609"/>
    </location>
</feature>
<protein>
    <submittedName>
        <fullName evidence="7">Antibiotic synthetase</fullName>
    </submittedName>
</protein>
<dbReference type="Proteomes" id="UP000019374">
    <property type="component" value="Unassembled WGS sequence"/>
</dbReference>
<keyword evidence="1" id="KW-0596">Phosphopantetheine</keyword>
<dbReference type="InterPro" id="IPR036291">
    <property type="entry name" value="NAD(P)-bd_dom_sf"/>
</dbReference>
<dbReference type="OrthoDB" id="408177at2759"/>
<evidence type="ECO:0000256" key="2">
    <source>
        <dbReference type="ARBA" id="ARBA00022553"/>
    </source>
</evidence>
<dbReference type="InterPro" id="IPR013120">
    <property type="entry name" value="FAR_NAD-bd"/>
</dbReference>
<dbReference type="PROSITE" id="PS50075">
    <property type="entry name" value="CARRIER"/>
    <property type="match status" value="1"/>
</dbReference>
<keyword evidence="3" id="KW-0436">Ligase</keyword>
<dbReference type="Gene3D" id="1.10.1200.10">
    <property type="entry name" value="ACP-like"/>
    <property type="match status" value="1"/>
</dbReference>
<dbReference type="AlphaFoldDB" id="T5ACC4"/>
<comment type="similarity">
    <text evidence="4">Belongs to the NRP synthetase family.</text>
</comment>
<evidence type="ECO:0000259" key="6">
    <source>
        <dbReference type="PROSITE" id="PS50075"/>
    </source>
</evidence>
<dbReference type="Pfam" id="PF07993">
    <property type="entry name" value="NAD_binding_4"/>
    <property type="match status" value="1"/>
</dbReference>
<reference evidence="7 8" key="1">
    <citation type="journal article" date="2013" name="Chin. Sci. Bull.">
        <title>Genome survey uncovers the secrets of sex and lifestyle in caterpillar fungus.</title>
        <authorList>
            <person name="Hu X."/>
            <person name="Zhang Y."/>
            <person name="Xiao G."/>
            <person name="Zheng P."/>
            <person name="Xia Y."/>
            <person name="Zhang X."/>
            <person name="St Leger R.J."/>
            <person name="Liu X."/>
            <person name="Wang C."/>
        </authorList>
    </citation>
    <scope>NUCLEOTIDE SEQUENCE [LARGE SCALE GENOMIC DNA]</scope>
    <source>
        <strain evidence="8">Co18 / CGMCC 3.14243</strain>
        <tissue evidence="7">Fruit-body</tissue>
    </source>
</reference>
<dbReference type="Pfam" id="PF00501">
    <property type="entry name" value="AMP-binding"/>
    <property type="match status" value="1"/>
</dbReference>
<dbReference type="SUPFAM" id="SSF47336">
    <property type="entry name" value="ACP-like"/>
    <property type="match status" value="1"/>
</dbReference>
<keyword evidence="5" id="KW-0472">Membrane</keyword>
<evidence type="ECO:0000256" key="1">
    <source>
        <dbReference type="ARBA" id="ARBA00022450"/>
    </source>
</evidence>
<evidence type="ECO:0000313" key="8">
    <source>
        <dbReference type="Proteomes" id="UP000019374"/>
    </source>
</evidence>
<dbReference type="InterPro" id="IPR036736">
    <property type="entry name" value="ACP-like_sf"/>
</dbReference>
<evidence type="ECO:0000256" key="3">
    <source>
        <dbReference type="ARBA" id="ARBA00022598"/>
    </source>
</evidence>
<dbReference type="EMBL" id="KE652896">
    <property type="protein sequence ID" value="EQL00224.1"/>
    <property type="molecule type" value="Genomic_DNA"/>
</dbReference>
<dbReference type="PANTHER" id="PTHR44845:SF6">
    <property type="entry name" value="BETA-ALANINE-ACTIVATING ENZYME"/>
    <property type="match status" value="1"/>
</dbReference>
<evidence type="ECO:0000256" key="5">
    <source>
        <dbReference type="SAM" id="Phobius"/>
    </source>
</evidence>
<dbReference type="Gene3D" id="3.30.300.30">
    <property type="match status" value="1"/>
</dbReference>
<dbReference type="InterPro" id="IPR000873">
    <property type="entry name" value="AMP-dep_synth/lig_dom"/>
</dbReference>
<dbReference type="Pfam" id="PF00550">
    <property type="entry name" value="PP-binding"/>
    <property type="match status" value="1"/>
</dbReference>
<evidence type="ECO:0000256" key="4">
    <source>
        <dbReference type="ARBA" id="ARBA00029454"/>
    </source>
</evidence>
<organism evidence="7 8">
    <name type="scientific">Ophiocordyceps sinensis (strain Co18 / CGMCC 3.14243)</name>
    <name type="common">Yarsagumba caterpillar fungus</name>
    <name type="synonym">Hirsutella sinensis</name>
    <dbReference type="NCBI Taxonomy" id="911162"/>
    <lineage>
        <taxon>Eukaryota</taxon>
        <taxon>Fungi</taxon>
        <taxon>Dikarya</taxon>
        <taxon>Ascomycota</taxon>
        <taxon>Pezizomycotina</taxon>
        <taxon>Sordariomycetes</taxon>
        <taxon>Hypocreomycetidae</taxon>
        <taxon>Hypocreales</taxon>
        <taxon>Ophiocordycipitaceae</taxon>
        <taxon>Ophiocordyceps</taxon>
    </lineage>
</organism>
<sequence length="1120" mass="120844">MDPSSETHDSSIGHMLARNASQGGVKEAIVGKDVSISYAELHLRARALALELLGHGMAPEDPVGILTYFGPLHIVAQVAVVYAGGTCLPLDPCRPDQDLQGHMDLARAKYLVVEAQFQDRRLLVTKTLVVSSEKPMGTESAVSDVPRSVPPSFRSHILFTSGSTGTPKAVQIPARGIVRLVRDGLCRPDSGENRFGHLNNTCFDVSLIDIWVALLNGDTVVILDRQEMLSPGLLARSFKEKRITYMFITAALFQVIALACPTAFSHMKTLIVGGESPSVNACGAVLKNGPPGRLVNGYGPTECSILSMAHLITSEDVERGHLPIGKPLYQTIAHVLDGSSQPVRGQSQGELYLGGPGLSPGYLHDATATSKSFVTVADRGSDGQSIRLFRTGDVAYTDTTGNVVWVGRKDHEVKIRGYRVPLDVVEAELLSTGLVNAVVAMRLDPPGSSSPLLVACVIYPSSTSNNSALLAKAKARLPIYMVPQLVPLQEMPMTRHAKVDRERVAEIVLEMIRRRLCLGEAQDLSEAQDSGCLTETERKLKAIWIRVLVTVAEADIHGEADFFALGATSLHLASLNASVRDVFGLLIPIRTVYENPGLAGLAAAIDRHKGQPGLAADIDHKGQPGLAADIDHKGQPGLAADIDHKGQPGLAADIDHKGQPGLAADIDHKGQPGLAADIDHKGQPGLAAAIDHKGQAPTQHRSIQDMMRTDVATLAKDIPIPTEPPVNWLSAEEGNVFLTGVTGFVGAYMLIELLRLPEVATVRCLVRADSPKAAMSKLLRNLAKYRLGGLSEDQRLKVDVVPGDLAQERMGLSRPAFDELAGWASVVYHLGAQVNYNEPYTANRDPNVLGTIHVLQLAATGKPKSLHFASSFAVYGPTGLMREQVQLIDEDEALGPYFETTIPYDIGYAQSKSVADEILCSLMRRGFPVAVYRFGTALCSSVNGVGNPDDFVSRLLTDCLKLAICPILPDNRDELVMVDAIASVMRRISMSNKNLGRAYHVTPEIEASIDVENLFRLTQQICQVQMAALPYHEWVQRLQTAAHAGSDLRLKPLIPALQEKVYGDRTVWEAYEAMARFKTDNTVAALAGTNGFQSLAPVAVDADAFKTYLGFLRSHDCMLG</sequence>
<dbReference type="PANTHER" id="PTHR44845">
    <property type="entry name" value="CARRIER DOMAIN-CONTAINING PROTEIN"/>
    <property type="match status" value="1"/>
</dbReference>
<dbReference type="PIRSF" id="PIRSF001617">
    <property type="entry name" value="Alpha-AR"/>
    <property type="match status" value="1"/>
</dbReference>
<dbReference type="InterPro" id="IPR020845">
    <property type="entry name" value="AMP-binding_CS"/>
</dbReference>
<gene>
    <name evidence="7" type="ORF">OCS_04064</name>
</gene>
<dbReference type="SUPFAM" id="SSF56801">
    <property type="entry name" value="Acetyl-CoA synthetase-like"/>
    <property type="match status" value="1"/>
</dbReference>
<dbReference type="InterPro" id="IPR045851">
    <property type="entry name" value="AMP-bd_C_sf"/>
</dbReference>
<name>T5ACC4_OPHSC</name>
<proteinExistence type="inferred from homology"/>
<dbReference type="NCBIfam" id="TIGR01746">
    <property type="entry name" value="Thioester-redct"/>
    <property type="match status" value="1"/>
</dbReference>
<feature type="transmembrane region" description="Helical" evidence="5">
    <location>
        <begin position="243"/>
        <end position="264"/>
    </location>
</feature>
<accession>T5ACC4</accession>
<keyword evidence="5" id="KW-1133">Transmembrane helix</keyword>